<evidence type="ECO:0000256" key="1">
    <source>
        <dbReference type="SAM" id="MobiDB-lite"/>
    </source>
</evidence>
<keyword evidence="4" id="KW-1185">Reference proteome</keyword>
<protein>
    <submittedName>
        <fullName evidence="3">Uncharacterized protein</fullName>
    </submittedName>
</protein>
<name>A0A1Y6K356_9CHLR</name>
<feature type="transmembrane region" description="Helical" evidence="2">
    <location>
        <begin position="86"/>
        <end position="104"/>
    </location>
</feature>
<keyword evidence="2" id="KW-1133">Transmembrane helix</keyword>
<feature type="transmembrane region" description="Helical" evidence="2">
    <location>
        <begin position="139"/>
        <end position="157"/>
    </location>
</feature>
<dbReference type="AlphaFoldDB" id="A0A1Y6K356"/>
<evidence type="ECO:0000256" key="2">
    <source>
        <dbReference type="SAM" id="Phobius"/>
    </source>
</evidence>
<feature type="transmembrane region" description="Helical" evidence="2">
    <location>
        <begin position="44"/>
        <end position="66"/>
    </location>
</feature>
<evidence type="ECO:0000313" key="4">
    <source>
        <dbReference type="Proteomes" id="UP000195514"/>
    </source>
</evidence>
<organism evidence="3 4">
    <name type="scientific">Candidatus Brevifilum fermentans</name>
    <dbReference type="NCBI Taxonomy" id="1986204"/>
    <lineage>
        <taxon>Bacteria</taxon>
        <taxon>Bacillati</taxon>
        <taxon>Chloroflexota</taxon>
        <taxon>Anaerolineae</taxon>
        <taxon>Anaerolineales</taxon>
        <taxon>Anaerolineaceae</taxon>
        <taxon>Candidatus Brevifilum</taxon>
    </lineage>
</organism>
<feature type="region of interest" description="Disordered" evidence="1">
    <location>
        <begin position="1"/>
        <end position="36"/>
    </location>
</feature>
<dbReference type="OrthoDB" id="9994534at2"/>
<evidence type="ECO:0000313" key="3">
    <source>
        <dbReference type="EMBL" id="SMX53277.1"/>
    </source>
</evidence>
<gene>
    <name evidence="3" type="ORF">CFX1CAM_0211</name>
</gene>
<feature type="transmembrane region" description="Helical" evidence="2">
    <location>
        <begin position="116"/>
        <end position="133"/>
    </location>
</feature>
<dbReference type="RefSeq" id="WP_087861225.1">
    <property type="nucleotide sequence ID" value="NZ_LT859958.1"/>
</dbReference>
<dbReference type="EMBL" id="LT859958">
    <property type="protein sequence ID" value="SMX53277.1"/>
    <property type="molecule type" value="Genomic_DNA"/>
</dbReference>
<dbReference type="KEGG" id="abat:CFX1CAM_0211"/>
<reference evidence="4" key="1">
    <citation type="submission" date="2017-05" db="EMBL/GenBank/DDBJ databases">
        <authorList>
            <person name="Kirkegaard R."/>
            <person name="Mcilroy J S."/>
        </authorList>
    </citation>
    <scope>NUCLEOTIDE SEQUENCE [LARGE SCALE GENOMIC DNA]</scope>
</reference>
<keyword evidence="2" id="KW-0812">Transmembrane</keyword>
<sequence length="161" mass="18213">MNDHPDFQEEQTPRPPHYDEITEEQYEKEDQKPAEKAHQDPLSAITWALILIWAGLVFLASNLGWLDRFQPQFNLPGEIEFLGLRTWSVIALGAGIILLFEAIIRTIVPAYRRSTGGSYFLAAILLAIGLNAIFGWQLIWPLVLIGMGLAALANAFFHRRK</sequence>
<proteinExistence type="predicted"/>
<keyword evidence="2" id="KW-0472">Membrane</keyword>
<dbReference type="Proteomes" id="UP000195514">
    <property type="component" value="Chromosome I"/>
</dbReference>
<accession>A0A1Y6K356</accession>